<dbReference type="SUPFAM" id="SSF47446">
    <property type="entry name" value="Signal peptide-binding domain"/>
    <property type="match status" value="1"/>
</dbReference>
<evidence type="ECO:0000313" key="14">
    <source>
        <dbReference type="EMBL" id="KXA30435.1"/>
    </source>
</evidence>
<name>A0A133PP70_9FIRM</name>
<evidence type="ECO:0000259" key="11">
    <source>
        <dbReference type="SMART" id="SM00382"/>
    </source>
</evidence>
<dbReference type="FunFam" id="3.40.50.300:FF:000022">
    <property type="entry name" value="Signal recognition particle 54 kDa subunit"/>
    <property type="match status" value="1"/>
</dbReference>
<evidence type="ECO:0000256" key="1">
    <source>
        <dbReference type="ARBA" id="ARBA00005450"/>
    </source>
</evidence>
<dbReference type="Gene3D" id="1.20.120.140">
    <property type="entry name" value="Signal recognition particle SRP54, nucleotide-binding domain"/>
    <property type="match status" value="1"/>
</dbReference>
<dbReference type="GO" id="GO:0005525">
    <property type="term" value="F:GTP binding"/>
    <property type="evidence" value="ECO:0007669"/>
    <property type="project" value="UniProtKB-UniRule"/>
</dbReference>
<evidence type="ECO:0000256" key="9">
    <source>
        <dbReference type="HAMAP-Rule" id="MF_00306"/>
    </source>
</evidence>
<dbReference type="SUPFAM" id="SSF52540">
    <property type="entry name" value="P-loop containing nucleoside triphosphate hydrolases"/>
    <property type="match status" value="1"/>
</dbReference>
<dbReference type="Proteomes" id="UP000070174">
    <property type="component" value="Unassembled WGS sequence"/>
</dbReference>
<comment type="function">
    <text evidence="9">Involved in targeting and insertion of nascent membrane proteins into the cytoplasmic membrane. Binds to the hydrophobic signal sequence of the ribosome-nascent chain (RNC) as it emerges from the ribosomes. The SRP-RNC complex is then targeted to the cytoplasmic membrane where it interacts with the SRP receptor FtsY.</text>
</comment>
<keyword evidence="6 9" id="KW-0733">Signal recognition particle</keyword>
<evidence type="ECO:0000256" key="6">
    <source>
        <dbReference type="ARBA" id="ARBA00023135"/>
    </source>
</evidence>
<dbReference type="InterPro" id="IPR003593">
    <property type="entry name" value="AAA+_ATPase"/>
</dbReference>
<dbReference type="PANTHER" id="PTHR11564">
    <property type="entry name" value="SIGNAL RECOGNITION PARTICLE 54K PROTEIN SRP54"/>
    <property type="match status" value="1"/>
</dbReference>
<dbReference type="NCBIfam" id="TIGR00959">
    <property type="entry name" value="ffh"/>
    <property type="match status" value="1"/>
</dbReference>
<dbReference type="Gene3D" id="3.40.50.300">
    <property type="entry name" value="P-loop containing nucleotide triphosphate hydrolases"/>
    <property type="match status" value="1"/>
</dbReference>
<evidence type="ECO:0000256" key="10">
    <source>
        <dbReference type="SAM" id="MobiDB-lite"/>
    </source>
</evidence>
<proteinExistence type="inferred from homology"/>
<dbReference type="EMBL" id="LRQE01000025">
    <property type="protein sequence ID" value="KXA30435.1"/>
    <property type="molecule type" value="Genomic_DNA"/>
</dbReference>
<feature type="binding site" evidence="9">
    <location>
        <begin position="247"/>
        <end position="250"/>
    </location>
    <ligand>
        <name>GTP</name>
        <dbReference type="ChEBI" id="CHEBI:37565"/>
    </ligand>
</feature>
<feature type="domain" description="SRP54-type proteins GTP-binding" evidence="12">
    <location>
        <begin position="100"/>
        <end position="295"/>
    </location>
</feature>
<gene>
    <name evidence="9" type="primary">ffh</name>
    <name evidence="14" type="ORF">HMPREF3229_00898</name>
</gene>
<evidence type="ECO:0000259" key="13">
    <source>
        <dbReference type="SMART" id="SM00963"/>
    </source>
</evidence>
<dbReference type="AlphaFoldDB" id="A0A133PP70"/>
<comment type="catalytic activity">
    <reaction evidence="8 9">
        <text>GTP + H2O = GDP + phosphate + H(+)</text>
        <dbReference type="Rhea" id="RHEA:19669"/>
        <dbReference type="ChEBI" id="CHEBI:15377"/>
        <dbReference type="ChEBI" id="CHEBI:15378"/>
        <dbReference type="ChEBI" id="CHEBI:37565"/>
        <dbReference type="ChEBI" id="CHEBI:43474"/>
        <dbReference type="ChEBI" id="CHEBI:58189"/>
        <dbReference type="EC" id="3.6.5.4"/>
    </reaction>
</comment>
<dbReference type="InterPro" id="IPR004780">
    <property type="entry name" value="SRP"/>
</dbReference>
<evidence type="ECO:0000259" key="12">
    <source>
        <dbReference type="SMART" id="SM00962"/>
    </source>
</evidence>
<dbReference type="InterPro" id="IPR022941">
    <property type="entry name" value="SRP54"/>
</dbReference>
<evidence type="ECO:0000313" key="15">
    <source>
        <dbReference type="Proteomes" id="UP000070174"/>
    </source>
</evidence>
<keyword evidence="7 9" id="KW-0687">Ribonucleoprotein</keyword>
<feature type="domain" description="Signal recognition particle SRP54 helical bundle" evidence="13">
    <location>
        <begin position="2"/>
        <end position="87"/>
    </location>
</feature>
<dbReference type="GO" id="GO:0003924">
    <property type="term" value="F:GTPase activity"/>
    <property type="evidence" value="ECO:0007669"/>
    <property type="project" value="UniProtKB-UniRule"/>
</dbReference>
<evidence type="ECO:0000256" key="2">
    <source>
        <dbReference type="ARBA" id="ARBA00022741"/>
    </source>
</evidence>
<dbReference type="InterPro" id="IPR004125">
    <property type="entry name" value="Signal_recog_particle_SRP54_M"/>
</dbReference>
<keyword evidence="5 9" id="KW-0342">GTP-binding</keyword>
<dbReference type="Pfam" id="PF00448">
    <property type="entry name" value="SRP54"/>
    <property type="match status" value="1"/>
</dbReference>
<dbReference type="InterPro" id="IPR036891">
    <property type="entry name" value="Signal_recog_part_SRP54_M_sf"/>
</dbReference>
<comment type="caution">
    <text evidence="14">The sequence shown here is derived from an EMBL/GenBank/DDBJ whole genome shotgun (WGS) entry which is preliminary data.</text>
</comment>
<keyword evidence="3 9" id="KW-0378">Hydrolase</keyword>
<dbReference type="Gene3D" id="1.10.260.30">
    <property type="entry name" value="Signal recognition particle, SRP54 subunit, M-domain"/>
    <property type="match status" value="1"/>
</dbReference>
<dbReference type="Pfam" id="PF02978">
    <property type="entry name" value="SRP_SPB"/>
    <property type="match status" value="1"/>
</dbReference>
<comment type="similarity">
    <text evidence="1 9">Belongs to the GTP-binding SRP family. SRP54 subfamily.</text>
</comment>
<evidence type="ECO:0000256" key="5">
    <source>
        <dbReference type="ARBA" id="ARBA00023134"/>
    </source>
</evidence>
<keyword evidence="4 9" id="KW-0694">RNA-binding</keyword>
<evidence type="ECO:0000256" key="4">
    <source>
        <dbReference type="ARBA" id="ARBA00022884"/>
    </source>
</evidence>
<reference evidence="14 15" key="1">
    <citation type="submission" date="2016-01" db="EMBL/GenBank/DDBJ databases">
        <authorList>
            <person name="Oliw E.H."/>
        </authorList>
    </citation>
    <scope>NUCLEOTIDE SEQUENCE [LARGE SCALE GENOMIC DNA]</scope>
    <source>
        <strain evidence="14 15">CMW7756A</strain>
    </source>
</reference>
<dbReference type="RefSeq" id="WP_005956796.1">
    <property type="nucleotide sequence ID" value="NZ_CABJAL010000002.1"/>
</dbReference>
<dbReference type="PANTHER" id="PTHR11564:SF5">
    <property type="entry name" value="SIGNAL RECOGNITION PARTICLE SUBUNIT SRP54"/>
    <property type="match status" value="1"/>
</dbReference>
<keyword evidence="2 9" id="KW-0547">Nucleotide-binding</keyword>
<dbReference type="InterPro" id="IPR027417">
    <property type="entry name" value="P-loop_NTPase"/>
</dbReference>
<dbReference type="GO" id="GO:0008312">
    <property type="term" value="F:7S RNA binding"/>
    <property type="evidence" value="ECO:0007669"/>
    <property type="project" value="InterPro"/>
</dbReference>
<keyword evidence="9" id="KW-0963">Cytoplasm</keyword>
<dbReference type="GO" id="GO:0048500">
    <property type="term" value="C:signal recognition particle"/>
    <property type="evidence" value="ECO:0007669"/>
    <property type="project" value="UniProtKB-UniRule"/>
</dbReference>
<sequence length="445" mass="49117">MVFESLSDKLQNTLQNLRGKGKLSEKDIDAAMREVKLALLEADVNFRVVKDFVKTVKERALGKEVLESLTPGQQVIKIVNEELTSLMGTSEVKIDFSKKPTVIMMCGLQGAGKTTTSGKLANKLKKDGKRPLLVACDVYRPAAIKQLQVVGESVDTPVFTMGDKISPVDISKAALEHAKKNGNDVVIIDTAGRLHIDEALMKELQDIHEALEPSEVLLVLDAMTGQDAVNVADTFDDMLKLTGVILTKLDGDARGGAALSIRSVTDVPIKFIASGEKMDNIEVFHPDRMASRILGMGDVLSLIEKAQSAVDDKKAKELEEKLRKSTFTFEDFLDQMQQMKNMGPLEDIIGMIPGMNSKALKGISLPDNEFAKVEAIILSMTKKERQKPEIIDSSRRKRIAKGSGTSPADVNKLIKQFKDMRKMMKQFGNMSKTMGKRKFKLPFSF</sequence>
<dbReference type="InterPro" id="IPR000897">
    <property type="entry name" value="SRP54_GTPase_dom"/>
</dbReference>
<comment type="subunit">
    <text evidence="9">Part of the signal recognition particle protein translocation system, which is composed of SRP and FtsY.</text>
</comment>
<dbReference type="SMART" id="SM00963">
    <property type="entry name" value="SRP54_N"/>
    <property type="match status" value="1"/>
</dbReference>
<dbReference type="GO" id="GO:0006614">
    <property type="term" value="P:SRP-dependent cotranslational protein targeting to membrane"/>
    <property type="evidence" value="ECO:0007669"/>
    <property type="project" value="InterPro"/>
</dbReference>
<dbReference type="SMART" id="SM00382">
    <property type="entry name" value="AAA"/>
    <property type="match status" value="1"/>
</dbReference>
<dbReference type="InterPro" id="IPR013822">
    <property type="entry name" value="Signal_recog_particl_SRP54_hlx"/>
</dbReference>
<dbReference type="EC" id="3.6.5.4" evidence="9"/>
<protein>
    <recommendedName>
        <fullName evidence="9">Signal recognition particle protein</fullName>
        <ecNumber evidence="9">3.6.5.4</ecNumber>
    </recommendedName>
    <alternativeName>
        <fullName evidence="9">Fifty-four homolog</fullName>
    </alternativeName>
</protein>
<dbReference type="HAMAP" id="MF_00306">
    <property type="entry name" value="SRP54"/>
    <property type="match status" value="1"/>
</dbReference>
<organism evidence="14">
    <name type="scientific">Peptoniphilus harei</name>
    <dbReference type="NCBI Taxonomy" id="54005"/>
    <lineage>
        <taxon>Bacteria</taxon>
        <taxon>Bacillati</taxon>
        <taxon>Bacillota</taxon>
        <taxon>Tissierellia</taxon>
        <taxon>Tissierellales</taxon>
        <taxon>Peptoniphilaceae</taxon>
        <taxon>Peptoniphilus</taxon>
    </lineage>
</organism>
<dbReference type="SMART" id="SM00962">
    <property type="entry name" value="SRP54"/>
    <property type="match status" value="1"/>
</dbReference>
<dbReference type="CDD" id="cd18539">
    <property type="entry name" value="SRP_G"/>
    <property type="match status" value="1"/>
</dbReference>
<feature type="binding site" evidence="9">
    <location>
        <begin position="189"/>
        <end position="193"/>
    </location>
    <ligand>
        <name>GTP</name>
        <dbReference type="ChEBI" id="CHEBI:37565"/>
    </ligand>
</feature>
<evidence type="ECO:0000256" key="8">
    <source>
        <dbReference type="ARBA" id="ARBA00048027"/>
    </source>
</evidence>
<feature type="binding site" evidence="9">
    <location>
        <begin position="107"/>
        <end position="114"/>
    </location>
    <ligand>
        <name>GTP</name>
        <dbReference type="ChEBI" id="CHEBI:37565"/>
    </ligand>
</feature>
<dbReference type="PATRIC" id="fig|54005.3.peg.883"/>
<feature type="region of interest" description="Disordered" evidence="10">
    <location>
        <begin position="387"/>
        <end position="407"/>
    </location>
</feature>
<comment type="domain">
    <text evidence="9">Composed of three domains: the N-terminal N domain, which is responsible for interactions with the ribosome, the central G domain, which binds GTP, and the C-terminal M domain, which binds the RNA and the signal sequence of the RNC.</text>
</comment>
<evidence type="ECO:0000256" key="3">
    <source>
        <dbReference type="ARBA" id="ARBA00022801"/>
    </source>
</evidence>
<accession>A0A133PP70</accession>
<evidence type="ECO:0000256" key="7">
    <source>
        <dbReference type="ARBA" id="ARBA00023274"/>
    </source>
</evidence>
<dbReference type="Pfam" id="PF02881">
    <property type="entry name" value="SRP54_N"/>
    <property type="match status" value="1"/>
</dbReference>
<feature type="domain" description="AAA+ ATPase" evidence="11">
    <location>
        <begin position="99"/>
        <end position="273"/>
    </location>
</feature>
<comment type="subcellular location">
    <subcellularLocation>
        <location evidence="9">Cytoplasm</location>
    </subcellularLocation>
    <text evidence="9">The SRP-RNC complex is targeted to the cytoplasmic membrane.</text>
</comment>
<dbReference type="InterPro" id="IPR042101">
    <property type="entry name" value="SRP54_N_sf"/>
</dbReference>